<sequence>MLKLLPRNPSCYGYL</sequence>
<accession>A0A0E9SK79</accession>
<name>A0A0E9SK79_ANGAN</name>
<evidence type="ECO:0000313" key="1">
    <source>
        <dbReference type="EMBL" id="JAH41085.1"/>
    </source>
</evidence>
<reference evidence="1" key="2">
    <citation type="journal article" date="2015" name="Fish Shellfish Immunol.">
        <title>Early steps in the European eel (Anguilla anguilla)-Vibrio vulnificus interaction in the gills: Role of the RtxA13 toxin.</title>
        <authorList>
            <person name="Callol A."/>
            <person name="Pajuelo D."/>
            <person name="Ebbesson L."/>
            <person name="Teles M."/>
            <person name="MacKenzie S."/>
            <person name="Amaro C."/>
        </authorList>
    </citation>
    <scope>NUCLEOTIDE SEQUENCE</scope>
</reference>
<reference evidence="1" key="1">
    <citation type="submission" date="2014-11" db="EMBL/GenBank/DDBJ databases">
        <authorList>
            <person name="Amaro Gonzalez C."/>
        </authorList>
    </citation>
    <scope>NUCLEOTIDE SEQUENCE</scope>
</reference>
<dbReference type="EMBL" id="GBXM01067492">
    <property type="protein sequence ID" value="JAH41085.1"/>
    <property type="molecule type" value="Transcribed_RNA"/>
</dbReference>
<organism evidence="1">
    <name type="scientific">Anguilla anguilla</name>
    <name type="common">European freshwater eel</name>
    <name type="synonym">Muraena anguilla</name>
    <dbReference type="NCBI Taxonomy" id="7936"/>
    <lineage>
        <taxon>Eukaryota</taxon>
        <taxon>Metazoa</taxon>
        <taxon>Chordata</taxon>
        <taxon>Craniata</taxon>
        <taxon>Vertebrata</taxon>
        <taxon>Euteleostomi</taxon>
        <taxon>Actinopterygii</taxon>
        <taxon>Neopterygii</taxon>
        <taxon>Teleostei</taxon>
        <taxon>Anguilliformes</taxon>
        <taxon>Anguillidae</taxon>
        <taxon>Anguilla</taxon>
    </lineage>
</organism>
<protein>
    <submittedName>
        <fullName evidence="1">Uncharacterized protein</fullName>
    </submittedName>
</protein>
<proteinExistence type="predicted"/>